<gene>
    <name evidence="7" type="ORF">DI392_00490</name>
</gene>
<feature type="domain" description="O-antigen ligase-related" evidence="6">
    <location>
        <begin position="240"/>
        <end position="381"/>
    </location>
</feature>
<dbReference type="InterPro" id="IPR007016">
    <property type="entry name" value="O-antigen_ligase-rel_domated"/>
</dbReference>
<feature type="transmembrane region" description="Helical" evidence="5">
    <location>
        <begin position="282"/>
        <end position="304"/>
    </location>
</feature>
<evidence type="ECO:0000256" key="5">
    <source>
        <dbReference type="SAM" id="Phobius"/>
    </source>
</evidence>
<proteinExistence type="predicted"/>
<feature type="transmembrane region" description="Helical" evidence="5">
    <location>
        <begin position="256"/>
        <end position="275"/>
    </location>
</feature>
<feature type="transmembrane region" description="Helical" evidence="5">
    <location>
        <begin position="29"/>
        <end position="49"/>
    </location>
</feature>
<dbReference type="Proteomes" id="UP000245362">
    <property type="component" value="Unassembled WGS sequence"/>
</dbReference>
<evidence type="ECO:0000256" key="1">
    <source>
        <dbReference type="ARBA" id="ARBA00004141"/>
    </source>
</evidence>
<organism evidence="7 8">
    <name type="scientific">Vibrio albus</name>
    <dbReference type="NCBI Taxonomy" id="2200953"/>
    <lineage>
        <taxon>Bacteria</taxon>
        <taxon>Pseudomonadati</taxon>
        <taxon>Pseudomonadota</taxon>
        <taxon>Gammaproteobacteria</taxon>
        <taxon>Vibrionales</taxon>
        <taxon>Vibrionaceae</taxon>
        <taxon>Vibrio</taxon>
    </lineage>
</organism>
<feature type="transmembrane region" description="Helical" evidence="5">
    <location>
        <begin position="434"/>
        <end position="452"/>
    </location>
</feature>
<protein>
    <submittedName>
        <fullName evidence="7">Polymerase</fullName>
    </submittedName>
</protein>
<feature type="transmembrane region" description="Helical" evidence="5">
    <location>
        <begin position="405"/>
        <end position="422"/>
    </location>
</feature>
<reference evidence="7 8" key="1">
    <citation type="submission" date="2018-05" db="EMBL/GenBank/DDBJ databases">
        <title>Vibrio limimaris sp. nov., isolated from marine sediment.</title>
        <authorList>
            <person name="Li C.-M."/>
        </authorList>
    </citation>
    <scope>NUCLEOTIDE SEQUENCE [LARGE SCALE GENOMIC DNA]</scope>
    <source>
        <strain evidence="7 8">E4404</strain>
    </source>
</reference>
<sequence>MSRIETACYYSFLLLLIWLPVPLASNRVWAWSIAEFWITLQTLSLLYVYRTNFPWHRVKRFNWLLIPLVLFQLWVALQLVRMPVGWLAFISPEAANIFSWAGLESGSVSLDQFATVTGLIKGISYTLFALNAVLLINSVKRIKAVMITLVISGTIQAFYGAMLVLLGIRESLVFGFPESDIATGSFVYKNHFANYLMMVLSVGVGLIVSELHQSRSGSWKVRLRRWSDAMLSGKMIVRLSLVIMVIALVMTRSRMGNTAFFSVTIIGGVVGLLLYKNRPRALSVLIISLLAIDTLIVGTVFGLGKVKERLEHTSVQAETRDQAAMWSLDIIEDFPLTGTGMGSYYSTFPKYTQYNIGFYNHAHNDYIEFTVEAGVPATLMLGSMVLFAVWLCLKAVRTRNSRTMKGTALGCLMAIIGMLIHISVDFNLQPTANALTFILILVLAGCSANMPVKVQNGKAV</sequence>
<feature type="transmembrane region" description="Helical" evidence="5">
    <location>
        <begin position="7"/>
        <end position="23"/>
    </location>
</feature>
<comment type="caution">
    <text evidence="7">The sequence shown here is derived from an EMBL/GenBank/DDBJ whole genome shotgun (WGS) entry which is preliminary data.</text>
</comment>
<evidence type="ECO:0000256" key="2">
    <source>
        <dbReference type="ARBA" id="ARBA00022692"/>
    </source>
</evidence>
<dbReference type="InterPro" id="IPR051533">
    <property type="entry name" value="WaaL-like"/>
</dbReference>
<keyword evidence="2 5" id="KW-0812">Transmembrane</keyword>
<feature type="transmembrane region" description="Helical" evidence="5">
    <location>
        <begin position="113"/>
        <end position="137"/>
    </location>
</feature>
<dbReference type="GO" id="GO:0016020">
    <property type="term" value="C:membrane"/>
    <property type="evidence" value="ECO:0007669"/>
    <property type="project" value="UniProtKB-SubCell"/>
</dbReference>
<dbReference type="OrthoDB" id="9783389at2"/>
<feature type="transmembrane region" description="Helical" evidence="5">
    <location>
        <begin position="192"/>
        <end position="211"/>
    </location>
</feature>
<feature type="transmembrane region" description="Helical" evidence="5">
    <location>
        <begin position="373"/>
        <end position="393"/>
    </location>
</feature>
<feature type="transmembrane region" description="Helical" evidence="5">
    <location>
        <begin position="61"/>
        <end position="80"/>
    </location>
</feature>
<accession>A0A2U3BDC7</accession>
<keyword evidence="3 5" id="KW-1133">Transmembrane helix</keyword>
<evidence type="ECO:0000259" key="6">
    <source>
        <dbReference type="Pfam" id="PF04932"/>
    </source>
</evidence>
<feature type="transmembrane region" description="Helical" evidence="5">
    <location>
        <begin position="231"/>
        <end position="250"/>
    </location>
</feature>
<feature type="transmembrane region" description="Helical" evidence="5">
    <location>
        <begin position="144"/>
        <end position="168"/>
    </location>
</feature>
<dbReference type="RefSeq" id="WP_109317951.1">
    <property type="nucleotide sequence ID" value="NZ_QFWT01000001.1"/>
</dbReference>
<comment type="subcellular location">
    <subcellularLocation>
        <location evidence="1">Membrane</location>
        <topology evidence="1">Multi-pass membrane protein</topology>
    </subcellularLocation>
</comment>
<dbReference type="PANTHER" id="PTHR37422:SF13">
    <property type="entry name" value="LIPOPOLYSACCHARIDE BIOSYNTHESIS PROTEIN PA4999-RELATED"/>
    <property type="match status" value="1"/>
</dbReference>
<evidence type="ECO:0000313" key="8">
    <source>
        <dbReference type="Proteomes" id="UP000245362"/>
    </source>
</evidence>
<dbReference type="Pfam" id="PF04932">
    <property type="entry name" value="Wzy_C"/>
    <property type="match status" value="1"/>
</dbReference>
<dbReference type="EMBL" id="QFWT01000001">
    <property type="protein sequence ID" value="PWI34796.1"/>
    <property type="molecule type" value="Genomic_DNA"/>
</dbReference>
<evidence type="ECO:0000256" key="4">
    <source>
        <dbReference type="ARBA" id="ARBA00023136"/>
    </source>
</evidence>
<evidence type="ECO:0000256" key="3">
    <source>
        <dbReference type="ARBA" id="ARBA00022989"/>
    </source>
</evidence>
<dbReference type="PANTHER" id="PTHR37422">
    <property type="entry name" value="TEICHURONIC ACID BIOSYNTHESIS PROTEIN TUAE"/>
    <property type="match status" value="1"/>
</dbReference>
<keyword evidence="4 5" id="KW-0472">Membrane</keyword>
<keyword evidence="8" id="KW-1185">Reference proteome</keyword>
<dbReference type="AlphaFoldDB" id="A0A2U3BDC7"/>
<evidence type="ECO:0000313" key="7">
    <source>
        <dbReference type="EMBL" id="PWI34796.1"/>
    </source>
</evidence>
<name>A0A2U3BDC7_9VIBR</name>